<accession>A0A8X6GQU4</accession>
<dbReference type="AlphaFoldDB" id="A0A8X6GQU4"/>
<proteinExistence type="predicted"/>
<name>A0A8X6GQU4_TRICU</name>
<sequence length="84" mass="9460">MGDHTVVISSHYDNLLADPTKLAACPAKRTPRPIKGDGSKSNWRSPRYLIPTQPLSLGCEARYHCLFHWTLRWKHSADNGINCS</sequence>
<dbReference type="OrthoDB" id="10426236at2759"/>
<comment type="caution">
    <text evidence="1">The sequence shown here is derived from an EMBL/GenBank/DDBJ whole genome shotgun (WGS) entry which is preliminary data.</text>
</comment>
<keyword evidence="2" id="KW-1185">Reference proteome</keyword>
<dbReference type="EMBL" id="BMAO01026404">
    <property type="protein sequence ID" value="GFR09496.1"/>
    <property type="molecule type" value="Genomic_DNA"/>
</dbReference>
<protein>
    <submittedName>
        <fullName evidence="1">Uncharacterized protein</fullName>
    </submittedName>
</protein>
<evidence type="ECO:0000313" key="2">
    <source>
        <dbReference type="Proteomes" id="UP000887116"/>
    </source>
</evidence>
<reference evidence="1" key="1">
    <citation type="submission" date="2020-07" db="EMBL/GenBank/DDBJ databases">
        <title>Multicomponent nature underlies the extraordinary mechanical properties of spider dragline silk.</title>
        <authorList>
            <person name="Kono N."/>
            <person name="Nakamura H."/>
            <person name="Mori M."/>
            <person name="Yoshida Y."/>
            <person name="Ohtoshi R."/>
            <person name="Malay A.D."/>
            <person name="Moran D.A.P."/>
            <person name="Tomita M."/>
            <person name="Numata K."/>
            <person name="Arakawa K."/>
        </authorList>
    </citation>
    <scope>NUCLEOTIDE SEQUENCE</scope>
</reference>
<organism evidence="1 2">
    <name type="scientific">Trichonephila clavata</name>
    <name type="common">Joro spider</name>
    <name type="synonym">Nephila clavata</name>
    <dbReference type="NCBI Taxonomy" id="2740835"/>
    <lineage>
        <taxon>Eukaryota</taxon>
        <taxon>Metazoa</taxon>
        <taxon>Ecdysozoa</taxon>
        <taxon>Arthropoda</taxon>
        <taxon>Chelicerata</taxon>
        <taxon>Arachnida</taxon>
        <taxon>Araneae</taxon>
        <taxon>Araneomorphae</taxon>
        <taxon>Entelegynae</taxon>
        <taxon>Araneoidea</taxon>
        <taxon>Nephilidae</taxon>
        <taxon>Trichonephila</taxon>
    </lineage>
</organism>
<dbReference type="Proteomes" id="UP000887116">
    <property type="component" value="Unassembled WGS sequence"/>
</dbReference>
<evidence type="ECO:0000313" key="1">
    <source>
        <dbReference type="EMBL" id="GFR09496.1"/>
    </source>
</evidence>
<gene>
    <name evidence="1" type="ORF">TNCT_69161</name>
</gene>